<sequence>MDIDKVLRKQKKSYKRFMLSMGFIFVLLPIVLQLSGNFNMFFIFYLILIESLIVFSMLIRHNEEYLVYKVSGTKLTIITSARKIRYHISTEKVAIVHILNNEKNFDLMIVTKSRFRNKRLGHLDFKVLEKYPEVEKVYNKVKMPEEGPYFFFFVRKGGMKKYLLLNFLYKYCANAVFTESAVERIKETRN</sequence>
<gene>
    <name evidence="2" type="ORF">SDC9_124893</name>
</gene>
<proteinExistence type="predicted"/>
<keyword evidence="1" id="KW-1133">Transmembrane helix</keyword>
<protein>
    <submittedName>
        <fullName evidence="2">Uncharacterized protein</fullName>
    </submittedName>
</protein>
<evidence type="ECO:0000313" key="2">
    <source>
        <dbReference type="EMBL" id="MPM77884.1"/>
    </source>
</evidence>
<keyword evidence="1" id="KW-0472">Membrane</keyword>
<accession>A0A645CLX0</accession>
<reference evidence="2" key="1">
    <citation type="submission" date="2019-08" db="EMBL/GenBank/DDBJ databases">
        <authorList>
            <person name="Kucharzyk K."/>
            <person name="Murdoch R.W."/>
            <person name="Higgins S."/>
            <person name="Loffler F."/>
        </authorList>
    </citation>
    <scope>NUCLEOTIDE SEQUENCE</scope>
</reference>
<dbReference type="AlphaFoldDB" id="A0A645CLX0"/>
<evidence type="ECO:0000256" key="1">
    <source>
        <dbReference type="SAM" id="Phobius"/>
    </source>
</evidence>
<feature type="transmembrane region" description="Helical" evidence="1">
    <location>
        <begin position="17"/>
        <end position="34"/>
    </location>
</feature>
<feature type="transmembrane region" description="Helical" evidence="1">
    <location>
        <begin position="40"/>
        <end position="59"/>
    </location>
</feature>
<keyword evidence="1" id="KW-0812">Transmembrane</keyword>
<comment type="caution">
    <text evidence="2">The sequence shown here is derived from an EMBL/GenBank/DDBJ whole genome shotgun (WGS) entry which is preliminary data.</text>
</comment>
<name>A0A645CLX0_9ZZZZ</name>
<dbReference type="EMBL" id="VSSQ01028251">
    <property type="protein sequence ID" value="MPM77884.1"/>
    <property type="molecule type" value="Genomic_DNA"/>
</dbReference>
<organism evidence="2">
    <name type="scientific">bioreactor metagenome</name>
    <dbReference type="NCBI Taxonomy" id="1076179"/>
    <lineage>
        <taxon>unclassified sequences</taxon>
        <taxon>metagenomes</taxon>
        <taxon>ecological metagenomes</taxon>
    </lineage>
</organism>